<sequence>MWLVQDVNFPRSSFHTEKSFSLNKHPDCLCKSDPQVEDFGPCLWVVVATAIPWAKYFMVAAPVAALVVLGEKTVAVIVKIGSLVSTLLEKMLRRFAKFCV</sequence>
<protein>
    <submittedName>
        <fullName evidence="1">Uncharacterized protein</fullName>
    </submittedName>
</protein>
<evidence type="ECO:0000313" key="1">
    <source>
        <dbReference type="EMBL" id="VFU24049.1"/>
    </source>
</evidence>
<organism evidence="1">
    <name type="scientific">Salix viminalis</name>
    <name type="common">Common osier</name>
    <name type="synonym">Basket willow</name>
    <dbReference type="NCBI Taxonomy" id="40686"/>
    <lineage>
        <taxon>Eukaryota</taxon>
        <taxon>Viridiplantae</taxon>
        <taxon>Streptophyta</taxon>
        <taxon>Embryophyta</taxon>
        <taxon>Tracheophyta</taxon>
        <taxon>Spermatophyta</taxon>
        <taxon>Magnoliopsida</taxon>
        <taxon>eudicotyledons</taxon>
        <taxon>Gunneridae</taxon>
        <taxon>Pentapetalae</taxon>
        <taxon>rosids</taxon>
        <taxon>fabids</taxon>
        <taxon>Malpighiales</taxon>
        <taxon>Salicaceae</taxon>
        <taxon>Saliceae</taxon>
        <taxon>Salix</taxon>
    </lineage>
</organism>
<dbReference type="EMBL" id="CAADRP010000147">
    <property type="protein sequence ID" value="VFU24049.1"/>
    <property type="molecule type" value="Genomic_DNA"/>
</dbReference>
<reference evidence="1" key="1">
    <citation type="submission" date="2019-03" db="EMBL/GenBank/DDBJ databases">
        <authorList>
            <person name="Mank J."/>
            <person name="Almeida P."/>
        </authorList>
    </citation>
    <scope>NUCLEOTIDE SEQUENCE</scope>
    <source>
        <strain evidence="1">78183</strain>
    </source>
</reference>
<name>A0A6N2K7T1_SALVM</name>
<proteinExistence type="predicted"/>
<gene>
    <name evidence="1" type="ORF">SVIM_LOCUS41624</name>
</gene>
<accession>A0A6N2K7T1</accession>
<dbReference type="AlphaFoldDB" id="A0A6N2K7T1"/>